<dbReference type="EMBL" id="KE524812">
    <property type="protein sequence ID" value="KFB37004.1"/>
    <property type="molecule type" value="Genomic_DNA"/>
</dbReference>
<accession>A0A084VGB0</accession>
<keyword evidence="3" id="KW-1185">Reference proteome</keyword>
<reference evidence="2" key="2">
    <citation type="submission" date="2020-05" db="UniProtKB">
        <authorList>
            <consortium name="EnsemblMetazoa"/>
        </authorList>
    </citation>
    <scope>IDENTIFICATION</scope>
</reference>
<organism evidence="1">
    <name type="scientific">Anopheles sinensis</name>
    <name type="common">Mosquito</name>
    <dbReference type="NCBI Taxonomy" id="74873"/>
    <lineage>
        <taxon>Eukaryota</taxon>
        <taxon>Metazoa</taxon>
        <taxon>Ecdysozoa</taxon>
        <taxon>Arthropoda</taxon>
        <taxon>Hexapoda</taxon>
        <taxon>Insecta</taxon>
        <taxon>Pterygota</taxon>
        <taxon>Neoptera</taxon>
        <taxon>Endopterygota</taxon>
        <taxon>Diptera</taxon>
        <taxon>Nematocera</taxon>
        <taxon>Culicoidea</taxon>
        <taxon>Culicidae</taxon>
        <taxon>Anophelinae</taxon>
        <taxon>Anopheles</taxon>
    </lineage>
</organism>
<gene>
    <name evidence="1" type="ORF">ZHAS_00004179</name>
</gene>
<evidence type="ECO:0000313" key="1">
    <source>
        <dbReference type="EMBL" id="KFB37004.1"/>
    </source>
</evidence>
<dbReference type="EnsemblMetazoa" id="ASIC004179-RA">
    <property type="protein sequence ID" value="ASIC004179-PA"/>
    <property type="gene ID" value="ASIC004179"/>
</dbReference>
<name>A0A084VGB0_ANOSI</name>
<evidence type="ECO:0000313" key="3">
    <source>
        <dbReference type="Proteomes" id="UP000030765"/>
    </source>
</evidence>
<evidence type="ECO:0000313" key="2">
    <source>
        <dbReference type="EnsemblMetazoa" id="ASIC004179-PA"/>
    </source>
</evidence>
<proteinExistence type="predicted"/>
<dbReference type="VEuPathDB" id="VectorBase:ASIC004179"/>
<dbReference type="Proteomes" id="UP000030765">
    <property type="component" value="Unassembled WGS sequence"/>
</dbReference>
<sequence length="57" mass="6276">MAVSNVVPANRNRSGFTTQHVVIASILPLFGLRSPCPSWMVIKRLSADVRHGGMMRI</sequence>
<protein>
    <submittedName>
        <fullName evidence="1 2">Uncharacterized protein</fullName>
    </submittedName>
</protein>
<reference evidence="1 3" key="1">
    <citation type="journal article" date="2014" name="BMC Genomics">
        <title>Genome sequence of Anopheles sinensis provides insight into genetics basis of mosquito competence for malaria parasites.</title>
        <authorList>
            <person name="Zhou D."/>
            <person name="Zhang D."/>
            <person name="Ding G."/>
            <person name="Shi L."/>
            <person name="Hou Q."/>
            <person name="Ye Y."/>
            <person name="Xu Y."/>
            <person name="Zhou H."/>
            <person name="Xiong C."/>
            <person name="Li S."/>
            <person name="Yu J."/>
            <person name="Hong S."/>
            <person name="Yu X."/>
            <person name="Zou P."/>
            <person name="Chen C."/>
            <person name="Chang X."/>
            <person name="Wang W."/>
            <person name="Lv Y."/>
            <person name="Sun Y."/>
            <person name="Ma L."/>
            <person name="Shen B."/>
            <person name="Zhu C."/>
        </authorList>
    </citation>
    <scope>NUCLEOTIDE SEQUENCE [LARGE SCALE GENOMIC DNA]</scope>
</reference>
<dbReference type="EMBL" id="ATLV01012753">
    <property type="status" value="NOT_ANNOTATED_CDS"/>
    <property type="molecule type" value="Genomic_DNA"/>
</dbReference>
<dbReference type="AlphaFoldDB" id="A0A084VGB0"/>